<protein>
    <submittedName>
        <fullName evidence="2">Uncharacterized protein</fullName>
    </submittedName>
</protein>
<evidence type="ECO:0000256" key="1">
    <source>
        <dbReference type="SAM" id="MobiDB-lite"/>
    </source>
</evidence>
<feature type="compositionally biased region" description="Polar residues" evidence="1">
    <location>
        <begin position="7"/>
        <end position="39"/>
    </location>
</feature>
<feature type="compositionally biased region" description="Polar residues" evidence="1">
    <location>
        <begin position="428"/>
        <end position="439"/>
    </location>
</feature>
<evidence type="ECO:0000313" key="3">
    <source>
        <dbReference type="Proteomes" id="UP000284375"/>
    </source>
</evidence>
<dbReference type="Proteomes" id="UP000284375">
    <property type="component" value="Unassembled WGS sequence"/>
</dbReference>
<feature type="compositionally biased region" description="Acidic residues" evidence="1">
    <location>
        <begin position="289"/>
        <end position="304"/>
    </location>
</feature>
<organism evidence="2 3">
    <name type="scientific">Cytospora chrysosperma</name>
    <name type="common">Cytospora canker fungus</name>
    <name type="synonym">Sphaeria chrysosperma</name>
    <dbReference type="NCBI Taxonomy" id="252740"/>
    <lineage>
        <taxon>Eukaryota</taxon>
        <taxon>Fungi</taxon>
        <taxon>Dikarya</taxon>
        <taxon>Ascomycota</taxon>
        <taxon>Pezizomycotina</taxon>
        <taxon>Sordariomycetes</taxon>
        <taxon>Sordariomycetidae</taxon>
        <taxon>Diaporthales</taxon>
        <taxon>Cytosporaceae</taxon>
        <taxon>Cytospora</taxon>
    </lineage>
</organism>
<feature type="region of interest" description="Disordered" evidence="1">
    <location>
        <begin position="407"/>
        <end position="460"/>
    </location>
</feature>
<name>A0A423WFU5_CYTCH</name>
<gene>
    <name evidence="2" type="ORF">VSDG_02358</name>
</gene>
<reference evidence="2 3" key="1">
    <citation type="submission" date="2015-09" db="EMBL/GenBank/DDBJ databases">
        <title>Host preference determinants of Valsa canker pathogens revealed by comparative genomics.</title>
        <authorList>
            <person name="Yin Z."/>
            <person name="Huang L."/>
        </authorList>
    </citation>
    <scope>NUCLEOTIDE SEQUENCE [LARGE SCALE GENOMIC DNA]</scope>
    <source>
        <strain evidence="2 3">YSFL</strain>
    </source>
</reference>
<feature type="region of interest" description="Disordered" evidence="1">
    <location>
        <begin position="1"/>
        <end position="58"/>
    </location>
</feature>
<dbReference type="STRING" id="252740.A0A423WFU5"/>
<accession>A0A423WFU5</accession>
<comment type="caution">
    <text evidence="2">The sequence shown here is derived from an EMBL/GenBank/DDBJ whole genome shotgun (WGS) entry which is preliminary data.</text>
</comment>
<dbReference type="OrthoDB" id="3635128at2759"/>
<evidence type="ECO:0000313" key="2">
    <source>
        <dbReference type="EMBL" id="ROW02299.1"/>
    </source>
</evidence>
<keyword evidence="3" id="KW-1185">Reference proteome</keyword>
<feature type="compositionally biased region" description="Basic and acidic residues" evidence="1">
    <location>
        <begin position="263"/>
        <end position="283"/>
    </location>
</feature>
<sequence>MAATYYDSFSQQEPTASESPHQSFDQVPEATTPSDNTDLSYRHNARGHSLNNPPPDGWVYPHKKGIGTGSNLEPFKADILARTQRGENCKAIAEALNAMGVQTSDRAVSRVRIKWGLRKRAQRKVKTPPPGSEAARLSAKSKVQALRKSELIRMTKEGMTAEEICQNLTARGMELKKGVATVLRLQSAWGLAHDEKRWLGNFRHQCHKKAKAQQLEAFTEIAKELGVQNLEAWLQDKMSEEPARQARHELALKLMGEHAPTNPERRKLQTPRRTDGPYDRPAHIADTTELSDVDMSESDSDSEADPTPPPVRRLRPGVIDPNTRTAQGTHNNDEPSADIGEGDGVSMDHSLHLTGMGMDMDDAYAPLNNQRDNDMFIAQGDEEEPDGAAHFAASGPEHVYETVLQPTTAPRPLRMYDPKRHRVKDSPRSPSATAVTPSKSGKRQPRRQFTEEPTLTPVPAVLLPSKQTDMSVVHQAQSRSVVSPVPAAAAPGTTSATFALAPTITAAAAIANPMPQLILRTEEAEANRTTLSTLDQYNVAAKVYKELLEARTENKPMPGSLTGLPPSAKEVDTAKRKLKEATQAMMLALD</sequence>
<feature type="region of interest" description="Disordered" evidence="1">
    <location>
        <begin position="254"/>
        <end position="351"/>
    </location>
</feature>
<dbReference type="AlphaFoldDB" id="A0A423WFU5"/>
<dbReference type="EMBL" id="LJZO01000005">
    <property type="protein sequence ID" value="ROW02299.1"/>
    <property type="molecule type" value="Genomic_DNA"/>
</dbReference>
<proteinExistence type="predicted"/>